<feature type="compositionally biased region" description="Basic and acidic residues" evidence="1">
    <location>
        <begin position="8"/>
        <end position="37"/>
    </location>
</feature>
<proteinExistence type="predicted"/>
<dbReference type="AlphaFoldDB" id="A0A511HB91"/>
<evidence type="ECO:0000313" key="5">
    <source>
        <dbReference type="Proteomes" id="UP000321224"/>
    </source>
</evidence>
<dbReference type="Proteomes" id="UP000198717">
    <property type="component" value="Unassembled WGS sequence"/>
</dbReference>
<evidence type="ECO:0000313" key="3">
    <source>
        <dbReference type="EMBL" id="SDE22675.1"/>
    </source>
</evidence>
<reference evidence="3 4" key="1">
    <citation type="submission" date="2016-10" db="EMBL/GenBank/DDBJ databases">
        <authorList>
            <person name="Varghese N."/>
            <person name="Submissions S."/>
        </authorList>
    </citation>
    <scope>NUCLEOTIDE SEQUENCE [LARGE SCALE GENOMIC DNA]</scope>
    <source>
        <strain evidence="3 4">DSM 2260</strain>
    </source>
</reference>
<comment type="caution">
    <text evidence="2">The sequence shown here is derived from an EMBL/GenBank/DDBJ whole genome shotgun (WGS) entry which is preliminary data.</text>
</comment>
<keyword evidence="4" id="KW-1185">Reference proteome</keyword>
<protein>
    <submittedName>
        <fullName evidence="2">Uncharacterized protein</fullName>
    </submittedName>
</protein>
<accession>A0A511HB91</accession>
<dbReference type="EMBL" id="FNAJ01000005">
    <property type="protein sequence ID" value="SDE22675.1"/>
    <property type="molecule type" value="Genomic_DNA"/>
</dbReference>
<evidence type="ECO:0000313" key="2">
    <source>
        <dbReference type="EMBL" id="GEL70818.1"/>
    </source>
</evidence>
<feature type="region of interest" description="Disordered" evidence="1">
    <location>
        <begin position="1"/>
        <end position="60"/>
    </location>
</feature>
<evidence type="ECO:0000256" key="1">
    <source>
        <dbReference type="SAM" id="MobiDB-lite"/>
    </source>
</evidence>
<dbReference type="EMBL" id="BJVY01000012">
    <property type="protein sequence ID" value="GEL70818.1"/>
    <property type="molecule type" value="Genomic_DNA"/>
</dbReference>
<gene>
    <name evidence="2" type="ORF">MVI01_26020</name>
    <name evidence="3" type="ORF">SAMN04488504_105123</name>
</gene>
<evidence type="ECO:0000313" key="4">
    <source>
        <dbReference type="Proteomes" id="UP000198717"/>
    </source>
</evidence>
<reference evidence="2 5" key="2">
    <citation type="submission" date="2019-07" db="EMBL/GenBank/DDBJ databases">
        <title>Whole genome shotgun sequence of Myxococcus virescens NBRC 100334.</title>
        <authorList>
            <person name="Hosoyama A."/>
            <person name="Uohara A."/>
            <person name="Ohji S."/>
            <person name="Ichikawa N."/>
        </authorList>
    </citation>
    <scope>NUCLEOTIDE SEQUENCE [LARGE SCALE GENOMIC DNA]</scope>
    <source>
        <strain evidence="2 5">NBRC 100334</strain>
    </source>
</reference>
<sequence length="60" mass="6927">MPGRSTKRQKEQARKQHPQEKDAKKEERKKLKAERGPRQPGDANPDIENIIPGPQLPLEF</sequence>
<name>A0A511HB91_9BACT</name>
<organism evidence="2 5">
    <name type="scientific">Myxococcus virescens</name>
    <dbReference type="NCBI Taxonomy" id="83456"/>
    <lineage>
        <taxon>Bacteria</taxon>
        <taxon>Pseudomonadati</taxon>
        <taxon>Myxococcota</taxon>
        <taxon>Myxococcia</taxon>
        <taxon>Myxococcales</taxon>
        <taxon>Cystobacterineae</taxon>
        <taxon>Myxococcaceae</taxon>
        <taxon>Myxococcus</taxon>
    </lineage>
</organism>
<dbReference type="Proteomes" id="UP000321224">
    <property type="component" value="Unassembled WGS sequence"/>
</dbReference>